<reference evidence="2" key="1">
    <citation type="journal article" date="2017" name="Nat. Microbiol.">
        <title>Global analysis of biosynthetic gene clusters reveals vast potential of secondary metabolite production in Penicillium species.</title>
        <authorList>
            <person name="Nielsen J.C."/>
            <person name="Grijseels S."/>
            <person name="Prigent S."/>
            <person name="Ji B."/>
            <person name="Dainat J."/>
            <person name="Nielsen K.F."/>
            <person name="Frisvad J.C."/>
            <person name="Workman M."/>
            <person name="Nielsen J."/>
        </authorList>
    </citation>
    <scope>NUCLEOTIDE SEQUENCE [LARGE SCALE GENOMIC DNA]</scope>
    <source>
        <strain evidence="2">IBT 4502</strain>
    </source>
</reference>
<dbReference type="Proteomes" id="UP000191408">
    <property type="component" value="Unassembled WGS sequence"/>
</dbReference>
<proteinExistence type="predicted"/>
<protein>
    <submittedName>
        <fullName evidence="1">Uncharacterized protein</fullName>
    </submittedName>
</protein>
<dbReference type="EMBL" id="MDYM01000003">
    <property type="protein sequence ID" value="OQD68164.1"/>
    <property type="molecule type" value="Genomic_DNA"/>
</dbReference>
<gene>
    <name evidence="1" type="ORF">PENPOL_c003G02871</name>
</gene>
<comment type="caution">
    <text evidence="1">The sequence shown here is derived from an EMBL/GenBank/DDBJ whole genome shotgun (WGS) entry which is preliminary data.</text>
</comment>
<sequence length="112" mass="12447">MGEDSHVQALGIPQLVVQQSEGDLEINRVLWVMKVVRGPLLASWNIEQSQLVSRLIIRLLYLRKVFPAHLFFEPFDICASRQISGLAGINKAGVEVSLLLIGAFSACLALRY</sequence>
<evidence type="ECO:0000313" key="2">
    <source>
        <dbReference type="Proteomes" id="UP000191408"/>
    </source>
</evidence>
<dbReference type="AlphaFoldDB" id="A0A1V6NTV7"/>
<accession>A0A1V6NTV7</accession>
<organism evidence="1 2">
    <name type="scientific">Penicillium polonicum</name>
    <dbReference type="NCBI Taxonomy" id="60169"/>
    <lineage>
        <taxon>Eukaryota</taxon>
        <taxon>Fungi</taxon>
        <taxon>Dikarya</taxon>
        <taxon>Ascomycota</taxon>
        <taxon>Pezizomycotina</taxon>
        <taxon>Eurotiomycetes</taxon>
        <taxon>Eurotiomycetidae</taxon>
        <taxon>Eurotiales</taxon>
        <taxon>Aspergillaceae</taxon>
        <taxon>Penicillium</taxon>
    </lineage>
</organism>
<name>A0A1V6NTV7_PENPO</name>
<evidence type="ECO:0000313" key="1">
    <source>
        <dbReference type="EMBL" id="OQD68164.1"/>
    </source>
</evidence>
<keyword evidence="2" id="KW-1185">Reference proteome</keyword>